<dbReference type="Proteomes" id="UP000053097">
    <property type="component" value="Unassembled WGS sequence"/>
</dbReference>
<dbReference type="InterPro" id="IPR035901">
    <property type="entry name" value="GIY-YIG_endonuc_sf"/>
</dbReference>
<gene>
    <name evidence="3" type="ORF">X777_07218</name>
</gene>
<reference evidence="3 4" key="1">
    <citation type="journal article" date="2014" name="Curr. Biol.">
        <title>The genome of the clonal raider ant Cerapachys biroi.</title>
        <authorList>
            <person name="Oxley P.R."/>
            <person name="Ji L."/>
            <person name="Fetter-Pruneda I."/>
            <person name="McKenzie S.K."/>
            <person name="Li C."/>
            <person name="Hu H."/>
            <person name="Zhang G."/>
            <person name="Kronauer D.J."/>
        </authorList>
    </citation>
    <scope>NUCLEOTIDE SEQUENCE [LARGE SCALE GENOMIC DNA]</scope>
</reference>
<protein>
    <recommendedName>
        <fullName evidence="2">GIY-YIG domain-containing protein</fullName>
    </recommendedName>
</protein>
<dbReference type="CDD" id="cd10442">
    <property type="entry name" value="GIY-YIG_PLEs"/>
    <property type="match status" value="1"/>
</dbReference>
<sequence length="177" mass="20899">KRFDINVVFKIPKKLDCIIKRGKDVLTNLQKTNVVYRIDCKECSCCYVGQTKRHLKTRVNEHICDIKKDVSCQSVVSNHRLCHNHNFDWCNTKVLHQESNRRKREIAEMCFIKCNDNSINVQKARIIFLVYMTLFLNVFDDCFRDLTLFCLLTGFSLSFVFHLLWCVTRPLVNPSVF</sequence>
<feature type="non-terminal residue" evidence="3">
    <location>
        <position position="1"/>
    </location>
</feature>
<name>A0A026WAF6_OOCBI</name>
<evidence type="ECO:0000313" key="4">
    <source>
        <dbReference type="Proteomes" id="UP000053097"/>
    </source>
</evidence>
<proteinExistence type="predicted"/>
<organism evidence="3 4">
    <name type="scientific">Ooceraea biroi</name>
    <name type="common">Clonal raider ant</name>
    <name type="synonym">Cerapachys biroi</name>
    <dbReference type="NCBI Taxonomy" id="2015173"/>
    <lineage>
        <taxon>Eukaryota</taxon>
        <taxon>Metazoa</taxon>
        <taxon>Ecdysozoa</taxon>
        <taxon>Arthropoda</taxon>
        <taxon>Hexapoda</taxon>
        <taxon>Insecta</taxon>
        <taxon>Pterygota</taxon>
        <taxon>Neoptera</taxon>
        <taxon>Endopterygota</taxon>
        <taxon>Hymenoptera</taxon>
        <taxon>Apocrita</taxon>
        <taxon>Aculeata</taxon>
        <taxon>Formicoidea</taxon>
        <taxon>Formicidae</taxon>
        <taxon>Dorylinae</taxon>
        <taxon>Ooceraea</taxon>
    </lineage>
</organism>
<dbReference type="InterPro" id="IPR000305">
    <property type="entry name" value="GIY-YIG_endonuc"/>
</dbReference>
<dbReference type="EMBL" id="KK107295">
    <property type="protein sequence ID" value="EZA53040.1"/>
    <property type="molecule type" value="Genomic_DNA"/>
</dbReference>
<dbReference type="Gene3D" id="3.40.1440.10">
    <property type="entry name" value="GIY-YIG endonuclease"/>
    <property type="match status" value="1"/>
</dbReference>
<evidence type="ECO:0000259" key="2">
    <source>
        <dbReference type="Pfam" id="PF01541"/>
    </source>
</evidence>
<keyword evidence="1" id="KW-1133">Transmembrane helix</keyword>
<dbReference type="SUPFAM" id="SSF82771">
    <property type="entry name" value="GIY-YIG endonuclease"/>
    <property type="match status" value="1"/>
</dbReference>
<keyword evidence="1" id="KW-0812">Transmembrane</keyword>
<dbReference type="AlphaFoldDB" id="A0A026WAF6"/>
<keyword evidence="4" id="KW-1185">Reference proteome</keyword>
<evidence type="ECO:0000313" key="3">
    <source>
        <dbReference type="EMBL" id="EZA53040.1"/>
    </source>
</evidence>
<evidence type="ECO:0000256" key="1">
    <source>
        <dbReference type="SAM" id="Phobius"/>
    </source>
</evidence>
<feature type="domain" description="GIY-YIG" evidence="2">
    <location>
        <begin position="34"/>
        <end position="74"/>
    </location>
</feature>
<keyword evidence="1" id="KW-0472">Membrane</keyword>
<feature type="transmembrane region" description="Helical" evidence="1">
    <location>
        <begin position="146"/>
        <end position="165"/>
    </location>
</feature>
<accession>A0A026WAF6</accession>
<dbReference type="Pfam" id="PF01541">
    <property type="entry name" value="GIY-YIG"/>
    <property type="match status" value="1"/>
</dbReference>